<protein>
    <submittedName>
        <fullName evidence="2">Nucleoporin 62kDa-like protein</fullName>
    </submittedName>
</protein>
<gene>
    <name evidence="2" type="ordered locus">Cwoe_3131</name>
</gene>
<keyword evidence="3" id="KW-1185">Reference proteome</keyword>
<feature type="signal peptide" evidence="1">
    <location>
        <begin position="1"/>
        <end position="28"/>
    </location>
</feature>
<feature type="chain" id="PRO_5003043401" evidence="1">
    <location>
        <begin position="29"/>
        <end position="177"/>
    </location>
</feature>
<keyword evidence="1" id="KW-0732">Signal</keyword>
<evidence type="ECO:0000256" key="1">
    <source>
        <dbReference type="SAM" id="SignalP"/>
    </source>
</evidence>
<proteinExistence type="predicted"/>
<evidence type="ECO:0000313" key="2">
    <source>
        <dbReference type="EMBL" id="ADB51550.1"/>
    </source>
</evidence>
<sequence length="177" mass="16860" precursor="true">MIMRPRCTLISAAVTGALLLGIATPALAAPTSATVTVTGGSLSITVPTAAGNLGTRANTVSGGVISGPLGSVQVNDARSAAAGSGWVASVISTAFTPPAGPTIGAAAVGYTAGTITKVGTATFTANDPPDLTGVVPAVTATGITGDNSATWNPTINVTVGGGKAAGVYSATITHSVL</sequence>
<dbReference type="eggNOG" id="COG4961">
    <property type="taxonomic scope" value="Bacteria"/>
</dbReference>
<accession>D3FD38</accession>
<organism evidence="2 3">
    <name type="scientific">Conexibacter woesei (strain DSM 14684 / CCUG 47730 / CIP 108061 / JCM 11494 / NBRC 100937 / ID131577)</name>
    <dbReference type="NCBI Taxonomy" id="469383"/>
    <lineage>
        <taxon>Bacteria</taxon>
        <taxon>Bacillati</taxon>
        <taxon>Actinomycetota</taxon>
        <taxon>Thermoleophilia</taxon>
        <taxon>Solirubrobacterales</taxon>
        <taxon>Conexibacteraceae</taxon>
        <taxon>Conexibacter</taxon>
    </lineage>
</organism>
<dbReference type="Proteomes" id="UP000008229">
    <property type="component" value="Chromosome"/>
</dbReference>
<reference evidence="3" key="2">
    <citation type="submission" date="2010-01" db="EMBL/GenBank/DDBJ databases">
        <title>The complete genome of Conexibacter woesei DSM 14684.</title>
        <authorList>
            <consortium name="US DOE Joint Genome Institute (JGI-PGF)"/>
            <person name="Lucas S."/>
            <person name="Copeland A."/>
            <person name="Lapidus A."/>
            <person name="Glavina del Rio T."/>
            <person name="Dalin E."/>
            <person name="Tice H."/>
            <person name="Bruce D."/>
            <person name="Goodwin L."/>
            <person name="Pitluck S."/>
            <person name="Kyrpides N."/>
            <person name="Mavromatis K."/>
            <person name="Ivanova N."/>
            <person name="Mikhailova N."/>
            <person name="Chertkov O."/>
            <person name="Brettin T."/>
            <person name="Detter J.C."/>
            <person name="Han C."/>
            <person name="Larimer F."/>
            <person name="Land M."/>
            <person name="Hauser L."/>
            <person name="Markowitz V."/>
            <person name="Cheng J.-F."/>
            <person name="Hugenholtz P."/>
            <person name="Woyke T."/>
            <person name="Wu D."/>
            <person name="Pukall R."/>
            <person name="Steenblock K."/>
            <person name="Schneider S."/>
            <person name="Klenk H.-P."/>
            <person name="Eisen J.A."/>
        </authorList>
    </citation>
    <scope>NUCLEOTIDE SEQUENCE [LARGE SCALE GENOMIC DNA]</scope>
    <source>
        <strain evidence="3">DSM 14684 / CIP 108061 / JCM 11494 / NBRC 100937 / ID131577</strain>
    </source>
</reference>
<evidence type="ECO:0000313" key="3">
    <source>
        <dbReference type="Proteomes" id="UP000008229"/>
    </source>
</evidence>
<dbReference type="HOGENOM" id="CLU_122354_0_0_11"/>
<reference evidence="2 3" key="1">
    <citation type="journal article" date="2010" name="Stand. Genomic Sci.">
        <title>Complete genome sequence of Conexibacter woesei type strain (ID131577).</title>
        <authorList>
            <person name="Pukall R."/>
            <person name="Lapidus A."/>
            <person name="Glavina Del Rio T."/>
            <person name="Copeland A."/>
            <person name="Tice H."/>
            <person name="Cheng J.-F."/>
            <person name="Lucas S."/>
            <person name="Chen F."/>
            <person name="Nolan M."/>
            <person name="Bruce D."/>
            <person name="Goodwin L."/>
            <person name="Pitluck S."/>
            <person name="Mavromatis K."/>
            <person name="Ivanova N."/>
            <person name="Ovchinnikova G."/>
            <person name="Pati A."/>
            <person name="Chen A."/>
            <person name="Palaniappan K."/>
            <person name="Land M."/>
            <person name="Hauser L."/>
            <person name="Chang Y.-J."/>
            <person name="Jeffries C.D."/>
            <person name="Chain P."/>
            <person name="Meincke L."/>
            <person name="Sims D."/>
            <person name="Brettin T."/>
            <person name="Detter J.C."/>
            <person name="Rohde M."/>
            <person name="Goeker M."/>
            <person name="Bristow J."/>
            <person name="Eisen J.A."/>
            <person name="Markowitz V."/>
            <person name="Kyrpides N.C."/>
            <person name="Klenk H.-P."/>
            <person name="Hugenholtz P."/>
        </authorList>
    </citation>
    <scope>NUCLEOTIDE SEQUENCE [LARGE SCALE GENOMIC DNA]</scope>
    <source>
        <strain evidence="3">DSM 14684 / CIP 108061 / JCM 11494 / NBRC 100937 / ID131577</strain>
    </source>
</reference>
<dbReference type="KEGG" id="cwo:Cwoe_3131"/>
<dbReference type="EMBL" id="CP001854">
    <property type="protein sequence ID" value="ADB51550.1"/>
    <property type="molecule type" value="Genomic_DNA"/>
</dbReference>
<dbReference type="OrthoDB" id="5147666at2"/>
<name>D3FD38_CONWI</name>
<dbReference type="STRING" id="469383.Cwoe_3131"/>
<dbReference type="AlphaFoldDB" id="D3FD38"/>